<evidence type="ECO:0000259" key="10">
    <source>
        <dbReference type="PROSITE" id="PS50090"/>
    </source>
</evidence>
<dbReference type="InterPro" id="IPR043145">
    <property type="entry name" value="Znf_ZZ_sf"/>
</dbReference>
<keyword evidence="5" id="KW-0805">Transcription regulation</keyword>
<feature type="domain" description="SANT" evidence="14">
    <location>
        <begin position="77"/>
        <end position="130"/>
    </location>
</feature>
<dbReference type="Pfam" id="PF22941">
    <property type="entry name" value="TADA2A-like_3rd"/>
    <property type="match status" value="1"/>
</dbReference>
<dbReference type="SUPFAM" id="SSF52821">
    <property type="entry name" value="Rhodanese/Cell cycle control phosphatase"/>
    <property type="match status" value="1"/>
</dbReference>
<evidence type="ECO:0000259" key="11">
    <source>
        <dbReference type="PROSITE" id="PS50135"/>
    </source>
</evidence>
<dbReference type="InterPro" id="IPR036388">
    <property type="entry name" value="WH-like_DNA-bd_sf"/>
</dbReference>
<dbReference type="PROSITE" id="PS01357">
    <property type="entry name" value="ZF_ZZ_1"/>
    <property type="match status" value="1"/>
</dbReference>
<dbReference type="EMBL" id="CP023328">
    <property type="protein sequence ID" value="ATY67187.1"/>
    <property type="molecule type" value="Genomic_DNA"/>
</dbReference>
<dbReference type="SMART" id="SM00291">
    <property type="entry name" value="ZnF_ZZ"/>
    <property type="match status" value="1"/>
</dbReference>
<dbReference type="GO" id="GO:0006357">
    <property type="term" value="P:regulation of transcription by RNA polymerase II"/>
    <property type="evidence" value="ECO:0007669"/>
    <property type="project" value="TreeGrafter"/>
</dbReference>
<dbReference type="Pfam" id="PF25299">
    <property type="entry name" value="ZZ_ADA2"/>
    <property type="match status" value="1"/>
</dbReference>
<dbReference type="VEuPathDB" id="FungiDB:CCM_09316"/>
<dbReference type="Gene3D" id="3.40.250.10">
    <property type="entry name" value="Rhodanese-like domain"/>
    <property type="match status" value="1"/>
</dbReference>
<dbReference type="InterPro" id="IPR009057">
    <property type="entry name" value="Homeodomain-like_sf"/>
</dbReference>
<dbReference type="PROSITE" id="PS50934">
    <property type="entry name" value="SWIRM"/>
    <property type="match status" value="1"/>
</dbReference>
<dbReference type="InterPro" id="IPR000433">
    <property type="entry name" value="Znf_ZZ"/>
</dbReference>
<dbReference type="Pfam" id="PF00249">
    <property type="entry name" value="Myb_DNA-binding"/>
    <property type="match status" value="1"/>
</dbReference>
<dbReference type="Proteomes" id="UP000323067">
    <property type="component" value="Chromosome i"/>
</dbReference>
<evidence type="ECO:0000256" key="8">
    <source>
        <dbReference type="PROSITE-ProRule" id="PRU00228"/>
    </source>
</evidence>
<keyword evidence="2" id="KW-0479">Metal-binding</keyword>
<evidence type="ECO:0000256" key="1">
    <source>
        <dbReference type="ARBA" id="ARBA00004123"/>
    </source>
</evidence>
<dbReference type="Pfam" id="PF00581">
    <property type="entry name" value="Rhodanese"/>
    <property type="match status" value="1"/>
</dbReference>
<dbReference type="GO" id="GO:0070461">
    <property type="term" value="C:SAGA-type complex"/>
    <property type="evidence" value="ECO:0007669"/>
    <property type="project" value="TreeGrafter"/>
</dbReference>
<dbReference type="PROSITE" id="PS50135">
    <property type="entry name" value="ZF_ZZ_2"/>
    <property type="match status" value="1"/>
</dbReference>
<dbReference type="VEuPathDB" id="FungiDB:CCM_09315"/>
<dbReference type="SMART" id="SM00717">
    <property type="entry name" value="SANT"/>
    <property type="match status" value="1"/>
</dbReference>
<evidence type="ECO:0000256" key="9">
    <source>
        <dbReference type="SAM" id="MobiDB-lite"/>
    </source>
</evidence>
<dbReference type="SMART" id="SM00450">
    <property type="entry name" value="RHOD"/>
    <property type="match status" value="1"/>
</dbReference>
<evidence type="ECO:0000313" key="15">
    <source>
        <dbReference type="EMBL" id="ATY67187.1"/>
    </source>
</evidence>
<gene>
    <name evidence="15" type="ORF">A9K55_000288</name>
</gene>
<evidence type="ECO:0000256" key="6">
    <source>
        <dbReference type="ARBA" id="ARBA00023163"/>
    </source>
</evidence>
<dbReference type="CDD" id="cd02335">
    <property type="entry name" value="ZZ_ADA2"/>
    <property type="match status" value="1"/>
</dbReference>
<feature type="domain" description="Rhodanese" evidence="12">
    <location>
        <begin position="595"/>
        <end position="693"/>
    </location>
</feature>
<dbReference type="PROSITE" id="PS50206">
    <property type="entry name" value="RHODANESE_3"/>
    <property type="match status" value="1"/>
</dbReference>
<feature type="domain" description="SWIRM" evidence="13">
    <location>
        <begin position="429"/>
        <end position="525"/>
    </location>
</feature>
<proteinExistence type="predicted"/>
<dbReference type="Pfam" id="PF04433">
    <property type="entry name" value="SWIRM"/>
    <property type="match status" value="1"/>
</dbReference>
<evidence type="ECO:0000259" key="12">
    <source>
        <dbReference type="PROSITE" id="PS50206"/>
    </source>
</evidence>
<evidence type="ECO:0000259" key="13">
    <source>
        <dbReference type="PROSITE" id="PS50934"/>
    </source>
</evidence>
<feature type="domain" description="Myb-like" evidence="10">
    <location>
        <begin position="82"/>
        <end position="126"/>
    </location>
</feature>
<dbReference type="GO" id="GO:0003713">
    <property type="term" value="F:transcription coactivator activity"/>
    <property type="evidence" value="ECO:0007669"/>
    <property type="project" value="TreeGrafter"/>
</dbReference>
<dbReference type="OrthoDB" id="270417at2759"/>
<dbReference type="InterPro" id="IPR055141">
    <property type="entry name" value="TADA2A_B-like_dom"/>
</dbReference>
<dbReference type="CDD" id="cd00167">
    <property type="entry name" value="SANT"/>
    <property type="match status" value="1"/>
</dbReference>
<dbReference type="GO" id="GO:0005634">
    <property type="term" value="C:nucleus"/>
    <property type="evidence" value="ECO:0007669"/>
    <property type="project" value="UniProtKB-SubCell"/>
</dbReference>
<dbReference type="PANTHER" id="PTHR12374">
    <property type="entry name" value="TRANSCRIPTIONAL ADAPTOR 2 ADA2 -RELATED"/>
    <property type="match status" value="1"/>
</dbReference>
<organism evidence="15 16">
    <name type="scientific">Cordyceps militaris</name>
    <name type="common">Caterpillar fungus</name>
    <name type="synonym">Clavaria militaris</name>
    <dbReference type="NCBI Taxonomy" id="73501"/>
    <lineage>
        <taxon>Eukaryota</taxon>
        <taxon>Fungi</taxon>
        <taxon>Dikarya</taxon>
        <taxon>Ascomycota</taxon>
        <taxon>Pezizomycotina</taxon>
        <taxon>Sordariomycetes</taxon>
        <taxon>Hypocreomycetidae</taxon>
        <taxon>Hypocreales</taxon>
        <taxon>Cordycipitaceae</taxon>
        <taxon>Cordyceps</taxon>
    </lineage>
</organism>
<keyword evidence="4" id="KW-0862">Zinc</keyword>
<dbReference type="GO" id="GO:0006338">
    <property type="term" value="P:chromatin remodeling"/>
    <property type="evidence" value="ECO:0007669"/>
    <property type="project" value="TreeGrafter"/>
</dbReference>
<dbReference type="Gene3D" id="1.10.10.60">
    <property type="entry name" value="Homeodomain-like"/>
    <property type="match status" value="1"/>
</dbReference>
<evidence type="ECO:0000313" key="16">
    <source>
        <dbReference type="Proteomes" id="UP000323067"/>
    </source>
</evidence>
<evidence type="ECO:0000259" key="14">
    <source>
        <dbReference type="PROSITE" id="PS51293"/>
    </source>
</evidence>
<accession>A0A2H4SVQ9</accession>
<evidence type="ECO:0000256" key="4">
    <source>
        <dbReference type="ARBA" id="ARBA00022833"/>
    </source>
</evidence>
<dbReference type="PROSITE" id="PS50090">
    <property type="entry name" value="MYB_LIKE"/>
    <property type="match status" value="1"/>
</dbReference>
<keyword evidence="3 8" id="KW-0863">Zinc-finger</keyword>
<dbReference type="FunFam" id="1.10.10.10:FF:000087">
    <property type="entry name" value="Transcriptional adapter 2"/>
    <property type="match status" value="1"/>
</dbReference>
<keyword evidence="7" id="KW-0539">Nucleus</keyword>
<sequence length="706" mass="79538">MGVIRKKTVNRGGEGGVKYVCDACSVDITSTVRIRCADPACTDFDLCVSCFAKGEARNAHDPATHAFRVIEQNSFPIFDEEWGADEELLLIEGAEIYGLGSWADISDHIGGFRQRDEVRDHYLRTYVDSPCFPLPKRCSPHDNELAKEIPREEFQARKKRRIEERRETAKNAPALQPKTKPTASVPSCHEIQGYMPGRLEFETEHANDAEEAVQLMQFDPGDGVNPKTGELEPEMELKLTVMEVYNCRLTQRVDRKKVIFEHNLLDYRENQKLDKKRTKEERDMIQKAKPFARMMNCKDFDDLCQGLVDEANLRQAIAQLQDWRSLKIGDLRSGEKYEAEKAARIQKAIPMGSMDRERLASTQRNKQATVPEPASGAALLVAPELPDHINQSTADGDSKPPVNGQANGVVVTNGHAAAIQPRPKYVPQPISGVQSLHMTQDNAPDLHLLTPDEAKLCEVIRLQPKPYLMIKEQILKEALKGNGALKKKQAKDICRLDSQKGARIFDFFVNAGWVGDVLEGIGREPTRLITVTPHRAYPPPTSNMSRPPPHNPPHFEPFAHRNPLCASEKMANIASLKQISAKDLSARILAERDSAEPTYAIIDVRDDDYIGGHIKGCIHAPSAQIEALMPTLRRRLQDKQTVVFHCMLSQQRGPSAALRYLRETTVSDGVQQEVLVLDRGFEGWRQEYGEDERLTEGYRKELWDNY</sequence>
<dbReference type="GO" id="GO:0008270">
    <property type="term" value="F:zinc ion binding"/>
    <property type="evidence" value="ECO:0007669"/>
    <property type="project" value="UniProtKB-KW"/>
</dbReference>
<dbReference type="InterPro" id="IPR017884">
    <property type="entry name" value="SANT_dom"/>
</dbReference>
<dbReference type="InterPro" id="IPR001763">
    <property type="entry name" value="Rhodanese-like_dom"/>
</dbReference>
<dbReference type="FunFam" id="3.30.60.90:FF:000008">
    <property type="entry name" value="Transcriptional adapter 2"/>
    <property type="match status" value="1"/>
</dbReference>
<dbReference type="Gene3D" id="1.10.10.10">
    <property type="entry name" value="Winged helix-like DNA-binding domain superfamily/Winged helix DNA-binding domain"/>
    <property type="match status" value="1"/>
</dbReference>
<dbReference type="AlphaFoldDB" id="A0A2H4SVQ9"/>
<name>A0A2H4SVQ9_CORMI</name>
<dbReference type="FunFam" id="1.10.10.60:FF:000115">
    <property type="entry name" value="Transcriptional adapter 2"/>
    <property type="match status" value="1"/>
</dbReference>
<dbReference type="InterPro" id="IPR001005">
    <property type="entry name" value="SANT/Myb"/>
</dbReference>
<dbReference type="GO" id="GO:0003682">
    <property type="term" value="F:chromatin binding"/>
    <property type="evidence" value="ECO:0007669"/>
    <property type="project" value="TreeGrafter"/>
</dbReference>
<reference evidence="15 16" key="1">
    <citation type="journal article" date="2017" name="BMC Genomics">
        <title>Chromosome level assembly and secondary metabolite potential of the parasitic fungus Cordyceps militaris.</title>
        <authorList>
            <person name="Kramer G.J."/>
            <person name="Nodwell J.R."/>
        </authorList>
    </citation>
    <scope>NUCLEOTIDE SEQUENCE [LARGE SCALE GENOMIC DNA]</scope>
    <source>
        <strain evidence="15 16">ATCC 34164</strain>
    </source>
</reference>
<dbReference type="PROSITE" id="PS51293">
    <property type="entry name" value="SANT"/>
    <property type="match status" value="1"/>
</dbReference>
<dbReference type="InterPro" id="IPR041983">
    <property type="entry name" value="ADA2-like_ZZ"/>
</dbReference>
<feature type="domain" description="ZZ-type" evidence="11">
    <location>
        <begin position="16"/>
        <end position="75"/>
    </location>
</feature>
<evidence type="ECO:0000256" key="5">
    <source>
        <dbReference type="ARBA" id="ARBA00023015"/>
    </source>
</evidence>
<evidence type="ECO:0000256" key="3">
    <source>
        <dbReference type="ARBA" id="ARBA00022771"/>
    </source>
</evidence>
<dbReference type="SUPFAM" id="SSF57850">
    <property type="entry name" value="RING/U-box"/>
    <property type="match status" value="1"/>
</dbReference>
<dbReference type="VEuPathDB" id="FungiDB:A9K55_000288"/>
<dbReference type="Gene3D" id="3.30.60.90">
    <property type="match status" value="1"/>
</dbReference>
<dbReference type="InterPro" id="IPR007526">
    <property type="entry name" value="SWIRM"/>
</dbReference>
<dbReference type="SUPFAM" id="SSF46689">
    <property type="entry name" value="Homeodomain-like"/>
    <property type="match status" value="2"/>
</dbReference>
<feature type="region of interest" description="Disordered" evidence="9">
    <location>
        <begin position="164"/>
        <end position="187"/>
    </location>
</feature>
<evidence type="ECO:0000256" key="7">
    <source>
        <dbReference type="ARBA" id="ARBA00023242"/>
    </source>
</evidence>
<protein>
    <submittedName>
        <fullName evidence="15">SAGA complex subunit (Ada2)</fullName>
    </submittedName>
</protein>
<keyword evidence="6" id="KW-0804">Transcription</keyword>
<dbReference type="PANTHER" id="PTHR12374:SF20">
    <property type="entry name" value="TRANSCRIPTIONAL ADAPTER 2-ALPHA"/>
    <property type="match status" value="1"/>
</dbReference>
<comment type="subcellular location">
    <subcellularLocation>
        <location evidence="1">Nucleus</location>
    </subcellularLocation>
</comment>
<dbReference type="InterPro" id="IPR036873">
    <property type="entry name" value="Rhodanese-like_dom_sf"/>
</dbReference>
<evidence type="ECO:0000256" key="2">
    <source>
        <dbReference type="ARBA" id="ARBA00022723"/>
    </source>
</evidence>